<proteinExistence type="predicted"/>
<organism evidence="14 15">
    <name type="scientific">Telluria aromaticivorans</name>
    <dbReference type="NCBI Taxonomy" id="2725995"/>
    <lineage>
        <taxon>Bacteria</taxon>
        <taxon>Pseudomonadati</taxon>
        <taxon>Pseudomonadota</taxon>
        <taxon>Betaproteobacteria</taxon>
        <taxon>Burkholderiales</taxon>
        <taxon>Oxalobacteraceae</taxon>
        <taxon>Telluria group</taxon>
        <taxon>Telluria</taxon>
    </lineage>
</organism>
<dbReference type="InterPro" id="IPR006311">
    <property type="entry name" value="TAT_signal"/>
</dbReference>
<evidence type="ECO:0000256" key="6">
    <source>
        <dbReference type="ARBA" id="ARBA00041027"/>
    </source>
</evidence>
<evidence type="ECO:0000256" key="5">
    <source>
        <dbReference type="ARBA" id="ARBA00038978"/>
    </source>
</evidence>
<evidence type="ECO:0000256" key="3">
    <source>
        <dbReference type="ARBA" id="ARBA00022723"/>
    </source>
</evidence>
<protein>
    <recommendedName>
        <fullName evidence="6">Multicopper oxidase CueO</fullName>
        <ecNumber evidence="5">1.16.3.4</ecNumber>
    </recommendedName>
    <alternativeName>
        <fullName evidence="7">Copper efflux oxidase</fullName>
    </alternativeName>
    <alternativeName>
        <fullName evidence="8">Cuprous oxidase</fullName>
    </alternativeName>
</protein>
<evidence type="ECO:0000256" key="2">
    <source>
        <dbReference type="ARBA" id="ARBA00011245"/>
    </source>
</evidence>
<name>A0A7Y2P0I1_9BURK</name>
<dbReference type="GO" id="GO:0042597">
    <property type="term" value="C:periplasmic space"/>
    <property type="evidence" value="ECO:0007669"/>
    <property type="project" value="UniProtKB-SubCell"/>
</dbReference>
<evidence type="ECO:0000256" key="7">
    <source>
        <dbReference type="ARBA" id="ARBA00042896"/>
    </source>
</evidence>
<dbReference type="EMBL" id="JABAIV010000003">
    <property type="protein sequence ID" value="NNG23561.1"/>
    <property type="molecule type" value="Genomic_DNA"/>
</dbReference>
<feature type="region of interest" description="Disordered" evidence="10">
    <location>
        <begin position="422"/>
        <end position="444"/>
    </location>
</feature>
<dbReference type="InterPro" id="IPR011706">
    <property type="entry name" value="Cu-oxidase_C"/>
</dbReference>
<sequence length="570" mass="64255">MMSKNNLACTSNSRRNLLKGSITAASAGLVSAQLASVSASAAESSPKTRPFVERLPVYAPKTTVPELSPPAQAVAMGEECGRQDHQRWAEFYASKFYELHVRENMHSFHPDLPIQPIWGYDGIFPGPTFVAKYGEPVIVRIYNELPQNHVGYGSPEISTHLHNLHNASESDGFTGDYYSALKFGPTMSAPGKYKDHLYANCLAGYDEYHETHGDPREALGTLWYHDHRLDFTAPNVHRGLSGFYLLFDDIDSGNEYDTNPKALRLPSGVGKYDIPLVFHDKQFNAKGIMAFDSFNSDGILGDKFCINGKIQPYFEVERRKYRFRLLDGGPSRFYEFYLSYDGKDQSFTYIANDGNLLEAPLVMKKVRLSPAERADIVIDFAAFPIGAQVFLVNKLEQTSGRGPTGQILSGTQLLRFDVKANPPVDDASRVPDKLREQPPLPTADELKSMPKRVWEFDRGNGGWTVNGKLFNVKQVAAKPRLGTQELWILRGKGNWSHPIHIHFEEGRILSRNGKAPPIHERGRKDVYVIGPGEELRLVMKFRDYTGKYMMHCHNLTHEDHAMMVRWDIVT</sequence>
<evidence type="ECO:0000256" key="10">
    <source>
        <dbReference type="SAM" id="MobiDB-lite"/>
    </source>
</evidence>
<accession>A0A7Y2P0I1</accession>
<evidence type="ECO:0000256" key="8">
    <source>
        <dbReference type="ARBA" id="ARBA00043090"/>
    </source>
</evidence>
<dbReference type="PANTHER" id="PTHR48267:SF1">
    <property type="entry name" value="BILIRUBIN OXIDASE"/>
    <property type="match status" value="1"/>
</dbReference>
<keyword evidence="11" id="KW-0732">Signal</keyword>
<dbReference type="GO" id="GO:0016491">
    <property type="term" value="F:oxidoreductase activity"/>
    <property type="evidence" value="ECO:0007669"/>
    <property type="project" value="UniProtKB-KW"/>
</dbReference>
<dbReference type="Proteomes" id="UP000533905">
    <property type="component" value="Unassembled WGS sequence"/>
</dbReference>
<comment type="subunit">
    <text evidence="2">Monomer.</text>
</comment>
<comment type="subcellular location">
    <subcellularLocation>
        <location evidence="1">Periplasm</location>
    </subcellularLocation>
</comment>
<evidence type="ECO:0000256" key="1">
    <source>
        <dbReference type="ARBA" id="ARBA00004418"/>
    </source>
</evidence>
<feature type="domain" description="Plastocyanin-like" evidence="12">
    <location>
        <begin position="442"/>
        <end position="566"/>
    </location>
</feature>
<feature type="domain" description="Plastocyanin-like" evidence="13">
    <location>
        <begin position="115"/>
        <end position="175"/>
    </location>
</feature>
<evidence type="ECO:0000313" key="15">
    <source>
        <dbReference type="Proteomes" id="UP000533905"/>
    </source>
</evidence>
<evidence type="ECO:0000256" key="4">
    <source>
        <dbReference type="ARBA" id="ARBA00023002"/>
    </source>
</evidence>
<dbReference type="Pfam" id="PF07731">
    <property type="entry name" value="Cu-oxidase_2"/>
    <property type="match status" value="1"/>
</dbReference>
<dbReference type="InterPro" id="IPR045087">
    <property type="entry name" value="Cu-oxidase_fam"/>
</dbReference>
<feature type="compositionally biased region" description="Basic and acidic residues" evidence="10">
    <location>
        <begin position="426"/>
        <end position="436"/>
    </location>
</feature>
<evidence type="ECO:0000313" key="14">
    <source>
        <dbReference type="EMBL" id="NNG23561.1"/>
    </source>
</evidence>
<dbReference type="SUPFAM" id="SSF49503">
    <property type="entry name" value="Cupredoxins"/>
    <property type="match status" value="3"/>
</dbReference>
<dbReference type="EC" id="1.16.3.4" evidence="5"/>
<dbReference type="AlphaFoldDB" id="A0A7Y2P0I1"/>
<comment type="catalytic activity">
    <reaction evidence="9">
        <text>4 Cu(+) + O2 + 4 H(+) = 4 Cu(2+) + 2 H2O</text>
        <dbReference type="Rhea" id="RHEA:30083"/>
        <dbReference type="ChEBI" id="CHEBI:15377"/>
        <dbReference type="ChEBI" id="CHEBI:15378"/>
        <dbReference type="ChEBI" id="CHEBI:15379"/>
        <dbReference type="ChEBI" id="CHEBI:29036"/>
        <dbReference type="ChEBI" id="CHEBI:49552"/>
        <dbReference type="EC" id="1.16.3.4"/>
    </reaction>
    <physiologicalReaction direction="left-to-right" evidence="9">
        <dbReference type="Rhea" id="RHEA:30084"/>
    </physiologicalReaction>
</comment>
<dbReference type="CDD" id="cd13889">
    <property type="entry name" value="CuRO_3_BOD"/>
    <property type="match status" value="1"/>
</dbReference>
<dbReference type="GO" id="GO:0005507">
    <property type="term" value="F:copper ion binding"/>
    <property type="evidence" value="ECO:0007669"/>
    <property type="project" value="InterPro"/>
</dbReference>
<dbReference type="PANTHER" id="PTHR48267">
    <property type="entry name" value="CUPREDOXIN SUPERFAMILY PROTEIN"/>
    <property type="match status" value="1"/>
</dbReference>
<dbReference type="InterPro" id="IPR002355">
    <property type="entry name" value="Cu_oxidase_Cu_BS"/>
</dbReference>
<dbReference type="InterPro" id="IPR011707">
    <property type="entry name" value="Cu-oxidase-like_N"/>
</dbReference>
<comment type="caution">
    <text evidence="14">The sequence shown here is derived from an EMBL/GenBank/DDBJ whole genome shotgun (WGS) entry which is preliminary data.</text>
</comment>
<dbReference type="PROSITE" id="PS51318">
    <property type="entry name" value="TAT"/>
    <property type="match status" value="1"/>
</dbReference>
<evidence type="ECO:0000259" key="13">
    <source>
        <dbReference type="Pfam" id="PF07732"/>
    </source>
</evidence>
<dbReference type="Gene3D" id="2.60.40.420">
    <property type="entry name" value="Cupredoxins - blue copper proteins"/>
    <property type="match status" value="3"/>
</dbReference>
<gene>
    <name evidence="14" type="ORF">HGB41_11205</name>
</gene>
<keyword evidence="4" id="KW-0560">Oxidoreductase</keyword>
<dbReference type="PROSITE" id="PS00080">
    <property type="entry name" value="MULTICOPPER_OXIDASE2"/>
    <property type="match status" value="1"/>
</dbReference>
<keyword evidence="15" id="KW-1185">Reference proteome</keyword>
<evidence type="ECO:0000259" key="12">
    <source>
        <dbReference type="Pfam" id="PF07731"/>
    </source>
</evidence>
<dbReference type="Pfam" id="PF07732">
    <property type="entry name" value="Cu-oxidase_3"/>
    <property type="match status" value="1"/>
</dbReference>
<keyword evidence="3" id="KW-0479">Metal-binding</keyword>
<dbReference type="RefSeq" id="WP_171084231.1">
    <property type="nucleotide sequence ID" value="NZ_JABAIV010000003.1"/>
</dbReference>
<evidence type="ECO:0000256" key="11">
    <source>
        <dbReference type="SAM" id="SignalP"/>
    </source>
</evidence>
<evidence type="ECO:0000256" key="9">
    <source>
        <dbReference type="ARBA" id="ARBA00048092"/>
    </source>
</evidence>
<feature type="chain" id="PRO_5030528536" description="Multicopper oxidase CueO" evidence="11">
    <location>
        <begin position="42"/>
        <end position="570"/>
    </location>
</feature>
<reference evidence="14 15" key="1">
    <citation type="submission" date="2020-04" db="EMBL/GenBank/DDBJ databases">
        <title>Massilia sp. nov., a cold adapted bacteria isolated from Arctic soil.</title>
        <authorList>
            <person name="Son J."/>
            <person name="Ka J.-O."/>
        </authorList>
    </citation>
    <scope>NUCLEOTIDE SEQUENCE [LARGE SCALE GENOMIC DNA]</scope>
    <source>
        <strain evidence="14 15">ML15P13</strain>
    </source>
</reference>
<feature type="signal peptide" evidence="11">
    <location>
        <begin position="1"/>
        <end position="41"/>
    </location>
</feature>
<dbReference type="InterPro" id="IPR008972">
    <property type="entry name" value="Cupredoxin"/>
</dbReference>